<keyword evidence="2" id="KW-1185">Reference proteome</keyword>
<name>A0A7D5PF18_9EURY</name>
<evidence type="ECO:0000313" key="1">
    <source>
        <dbReference type="EMBL" id="QLH82259.1"/>
    </source>
</evidence>
<dbReference type="GeneID" id="56083291"/>
<dbReference type="RefSeq" id="WP_179922727.1">
    <property type="nucleotide sequence ID" value="NZ_CP058909.1"/>
</dbReference>
<dbReference type="AlphaFoldDB" id="A0A7D5PF18"/>
<protein>
    <submittedName>
        <fullName evidence="1">Uncharacterized protein</fullName>
    </submittedName>
</protein>
<organism evidence="1 2">
    <name type="scientific">Halosimplex pelagicum</name>
    <dbReference type="NCBI Taxonomy" id="869886"/>
    <lineage>
        <taxon>Archaea</taxon>
        <taxon>Methanobacteriati</taxon>
        <taxon>Methanobacteriota</taxon>
        <taxon>Stenosarchaea group</taxon>
        <taxon>Halobacteria</taxon>
        <taxon>Halobacteriales</taxon>
        <taxon>Haloarculaceae</taxon>
        <taxon>Halosimplex</taxon>
    </lineage>
</organism>
<sequence>MSETESHDSPIFLKNGWVKQNMDVNGNQASAIHDAFVTKSQLIDALESGEDIEERDGIGTKTARAIWSWYKNVHSGTIEADGTLILDDDGLHVPDWLVGYTGRLTLHKPTLKIQPRVAEPGLPEVSGILQTYPDNGDWDDRLGEGMIALSTPDEEERIYEIDDQRTTDDGN</sequence>
<reference evidence="1 2" key="1">
    <citation type="submission" date="2020-07" db="EMBL/GenBank/DDBJ databases">
        <title>Halosimplex litoreum sp. nov. and Halosimplex rubrum sp. nov., isolated from different salt environments.</title>
        <authorList>
            <person name="Cui H."/>
        </authorList>
    </citation>
    <scope>NUCLEOTIDE SEQUENCE [LARGE SCALE GENOMIC DNA]</scope>
    <source>
        <strain evidence="1 2">R2</strain>
    </source>
</reference>
<gene>
    <name evidence="1" type="ORF">HZS54_11840</name>
</gene>
<dbReference type="EMBL" id="CP058909">
    <property type="protein sequence ID" value="QLH82259.1"/>
    <property type="molecule type" value="Genomic_DNA"/>
</dbReference>
<evidence type="ECO:0000313" key="2">
    <source>
        <dbReference type="Proteomes" id="UP000509346"/>
    </source>
</evidence>
<dbReference type="KEGG" id="hpel:HZS54_11840"/>
<accession>A0A7D5PF18</accession>
<proteinExistence type="predicted"/>
<dbReference type="Proteomes" id="UP000509346">
    <property type="component" value="Chromosome"/>
</dbReference>